<dbReference type="Proteomes" id="UP001058602">
    <property type="component" value="Chromosome 1"/>
</dbReference>
<protein>
    <submittedName>
        <fullName evidence="1">Lipopolysaccharide biosynthesis protein</fullName>
    </submittedName>
</protein>
<organism evidence="1 2">
    <name type="scientific">Vibrio japonicus</name>
    <dbReference type="NCBI Taxonomy" id="1824638"/>
    <lineage>
        <taxon>Bacteria</taxon>
        <taxon>Pseudomonadati</taxon>
        <taxon>Pseudomonadota</taxon>
        <taxon>Gammaproteobacteria</taxon>
        <taxon>Vibrionales</taxon>
        <taxon>Vibrionaceae</taxon>
        <taxon>Vibrio</taxon>
    </lineage>
</organism>
<accession>A0ABY5LEQ4</accession>
<keyword evidence="2" id="KW-1185">Reference proteome</keyword>
<evidence type="ECO:0000313" key="1">
    <source>
        <dbReference type="EMBL" id="UUM30479.1"/>
    </source>
</evidence>
<dbReference type="RefSeq" id="WP_257084227.1">
    <property type="nucleotide sequence ID" value="NZ_CP102096.1"/>
</dbReference>
<gene>
    <name evidence="1" type="ORF">NP165_12465</name>
</gene>
<dbReference type="EMBL" id="CP102096">
    <property type="protein sequence ID" value="UUM30479.1"/>
    <property type="molecule type" value="Genomic_DNA"/>
</dbReference>
<sequence length="292" mass="34088">MKTLVFLGYKEDYEQVEIDALRRTYHVHHIEVSKFTKRLISNAFFLNKKLQHYVFKKIIQKKIATIEGIDYIFLTDSLRHIRAAKGLKFKKIVLFRNVFDGSYLHELDEFEVYSFEDNDCIKYGFKCFNVPAPSLYVIDTLELKRENDVSFVGLDKGRGELLNGIKRTLDSCDVKCNITIFQKHKALTYNEYLEAMLNTNAVLEITSGNQASSTMRIIEAIYSERKIISNNKHLLTHQMYHKDNFLIFKDLEDLANQASSFLKIPFNKHCCNADAYKAEYIYDQIINQEKGA</sequence>
<proteinExistence type="predicted"/>
<reference evidence="1" key="1">
    <citation type="submission" date="2022-07" db="EMBL/GenBank/DDBJ databases">
        <title>Complete genome of Vibrio japonicus strain JCM 31412T and phylogenomic assessment of the Nereis clade of the genus Vibrio.</title>
        <authorList>
            <person name="Shlafstein M.D."/>
            <person name="Emsley S.A."/>
            <person name="Ushijima B."/>
            <person name="Videau P."/>
            <person name="Saw J.H."/>
        </authorList>
    </citation>
    <scope>NUCLEOTIDE SEQUENCE</scope>
    <source>
        <strain evidence="1">JCM 31412</strain>
    </source>
</reference>
<evidence type="ECO:0000313" key="2">
    <source>
        <dbReference type="Proteomes" id="UP001058602"/>
    </source>
</evidence>
<name>A0ABY5LEQ4_9VIBR</name>